<dbReference type="Proteomes" id="UP001556367">
    <property type="component" value="Unassembled WGS sequence"/>
</dbReference>
<name>A0ABR3IW44_9AGAR</name>
<proteinExistence type="predicted"/>
<dbReference type="EMBL" id="JASNQZ010000015">
    <property type="protein sequence ID" value="KAL0947445.1"/>
    <property type="molecule type" value="Genomic_DNA"/>
</dbReference>
<protein>
    <submittedName>
        <fullName evidence="1">Uncharacterized protein</fullName>
    </submittedName>
</protein>
<comment type="caution">
    <text evidence="1">The sequence shown here is derived from an EMBL/GenBank/DDBJ whole genome shotgun (WGS) entry which is preliminary data.</text>
</comment>
<evidence type="ECO:0000313" key="2">
    <source>
        <dbReference type="Proteomes" id="UP001556367"/>
    </source>
</evidence>
<keyword evidence="2" id="KW-1185">Reference proteome</keyword>
<sequence length="210" mass="23760">MVSVWASGSPPPVVLETLRTPSAVMGAVLNHIERHLLIFTNLPDCADPRDEFEALKGSLARTFGAICNPALVAKVNHRRFIRVFLTLLRRFVRRREAISLLLLGSRCKHKDDETTIHSTRRDLRGRVEGDIIDDTWQILLRYFDKAGTYDSFARACLKGIMLYFMRSESGNILPASGAPYHHILRSYTPSSPDLSSSRILSLQSLPWRRG</sequence>
<reference evidence="2" key="1">
    <citation type="submission" date="2024-06" db="EMBL/GenBank/DDBJ databases">
        <title>Multi-omics analyses provide insights into the biosynthesis of the anticancer antibiotic pleurotin in Hohenbuehelia grisea.</title>
        <authorList>
            <person name="Weaver J.A."/>
            <person name="Alberti F."/>
        </authorList>
    </citation>
    <scope>NUCLEOTIDE SEQUENCE [LARGE SCALE GENOMIC DNA]</scope>
    <source>
        <strain evidence="2">T-177</strain>
    </source>
</reference>
<gene>
    <name evidence="1" type="ORF">HGRIS_013552</name>
</gene>
<organism evidence="1 2">
    <name type="scientific">Hohenbuehelia grisea</name>
    <dbReference type="NCBI Taxonomy" id="104357"/>
    <lineage>
        <taxon>Eukaryota</taxon>
        <taxon>Fungi</taxon>
        <taxon>Dikarya</taxon>
        <taxon>Basidiomycota</taxon>
        <taxon>Agaricomycotina</taxon>
        <taxon>Agaricomycetes</taxon>
        <taxon>Agaricomycetidae</taxon>
        <taxon>Agaricales</taxon>
        <taxon>Pleurotineae</taxon>
        <taxon>Pleurotaceae</taxon>
        <taxon>Hohenbuehelia</taxon>
    </lineage>
</organism>
<evidence type="ECO:0000313" key="1">
    <source>
        <dbReference type="EMBL" id="KAL0947445.1"/>
    </source>
</evidence>
<accession>A0ABR3IW44</accession>